<sequence length="89" mass="10435">MGQSQAQKEEILSLLTEIYDQLEELERAIDTNLSKERKEMVNHQSEKLSKCEVQLKELENNMYNVVPFHKGKTKMNLPQNKKLNLELGF</sequence>
<reference evidence="2 3" key="1">
    <citation type="submission" date="2024-08" db="EMBL/GenBank/DDBJ databases">
        <title>Two novel Cytobacillus novel species.</title>
        <authorList>
            <person name="Liu G."/>
        </authorList>
    </citation>
    <scope>NUCLEOTIDE SEQUENCE [LARGE SCALE GENOMIC DNA]</scope>
    <source>
        <strain evidence="2 3">FJAT-54145</strain>
    </source>
</reference>
<evidence type="ECO:0000313" key="2">
    <source>
        <dbReference type="EMBL" id="MFE8702195.1"/>
    </source>
</evidence>
<evidence type="ECO:0000313" key="3">
    <source>
        <dbReference type="Proteomes" id="UP001601059"/>
    </source>
</evidence>
<dbReference type="RefSeq" id="WP_389362155.1">
    <property type="nucleotide sequence ID" value="NZ_JBIACK010000008.1"/>
</dbReference>
<feature type="coiled-coil region" evidence="1">
    <location>
        <begin position="8"/>
        <end position="61"/>
    </location>
</feature>
<protein>
    <submittedName>
        <fullName evidence="2">Uncharacterized protein</fullName>
    </submittedName>
</protein>
<keyword evidence="3" id="KW-1185">Reference proteome</keyword>
<dbReference type="Proteomes" id="UP001601059">
    <property type="component" value="Unassembled WGS sequence"/>
</dbReference>
<accession>A0ABW6KH52</accession>
<keyword evidence="1" id="KW-0175">Coiled coil</keyword>
<organism evidence="2 3">
    <name type="scientific">Cytobacillus spartinae</name>
    <dbReference type="NCBI Taxonomy" id="3299023"/>
    <lineage>
        <taxon>Bacteria</taxon>
        <taxon>Bacillati</taxon>
        <taxon>Bacillota</taxon>
        <taxon>Bacilli</taxon>
        <taxon>Bacillales</taxon>
        <taxon>Bacillaceae</taxon>
        <taxon>Cytobacillus</taxon>
    </lineage>
</organism>
<comment type="caution">
    <text evidence="2">The sequence shown here is derived from an EMBL/GenBank/DDBJ whole genome shotgun (WGS) entry which is preliminary data.</text>
</comment>
<gene>
    <name evidence="2" type="ORF">ACFYKX_16475</name>
</gene>
<evidence type="ECO:0000256" key="1">
    <source>
        <dbReference type="SAM" id="Coils"/>
    </source>
</evidence>
<dbReference type="EMBL" id="JBIACK010000008">
    <property type="protein sequence ID" value="MFE8702195.1"/>
    <property type="molecule type" value="Genomic_DNA"/>
</dbReference>
<proteinExistence type="predicted"/>
<name>A0ABW6KH52_9BACI</name>